<name>A0A2U8VPC8_9HYPH</name>
<dbReference type="InterPro" id="IPR051802">
    <property type="entry name" value="YfhM-like"/>
</dbReference>
<gene>
    <name evidence="6" type="ORF">DK427_05930</name>
</gene>
<feature type="domain" description="Alpha-2-macroglobulin" evidence="5">
    <location>
        <begin position="1095"/>
        <end position="1184"/>
    </location>
</feature>
<proteinExistence type="inferred from homology"/>
<feature type="signal peptide" evidence="3">
    <location>
        <begin position="1"/>
        <end position="26"/>
    </location>
</feature>
<dbReference type="Gene3D" id="2.60.40.1930">
    <property type="match status" value="1"/>
</dbReference>
<dbReference type="InterPro" id="IPR041246">
    <property type="entry name" value="Bact_MG10"/>
</dbReference>
<dbReference type="InterPro" id="IPR011625">
    <property type="entry name" value="A2M_N_BRD"/>
</dbReference>
<dbReference type="Gene3D" id="1.25.40.10">
    <property type="entry name" value="Tetratricopeptide repeat domain"/>
    <property type="match status" value="1"/>
</dbReference>
<dbReference type="PIRSF" id="PIRSF038980">
    <property type="entry name" value="A2M_bac"/>
    <property type="match status" value="1"/>
</dbReference>
<dbReference type="Proteomes" id="UP000246058">
    <property type="component" value="Chromosome"/>
</dbReference>
<dbReference type="SMART" id="SM01360">
    <property type="entry name" value="A2M"/>
    <property type="match status" value="1"/>
</dbReference>
<dbReference type="InterPro" id="IPR041203">
    <property type="entry name" value="Bact_A2M_MG5"/>
</dbReference>
<evidence type="ECO:0000259" key="5">
    <source>
        <dbReference type="SMART" id="SM01360"/>
    </source>
</evidence>
<dbReference type="Pfam" id="PF01835">
    <property type="entry name" value="MG2"/>
    <property type="match status" value="1"/>
</dbReference>
<dbReference type="InterPro" id="IPR026284">
    <property type="entry name" value="A2MG_proteobact"/>
</dbReference>
<keyword evidence="7" id="KW-1185">Reference proteome</keyword>
<dbReference type="PANTHER" id="PTHR40094">
    <property type="entry name" value="ALPHA-2-MACROGLOBULIN HOMOLOG"/>
    <property type="match status" value="1"/>
</dbReference>
<dbReference type="InterPro" id="IPR002890">
    <property type="entry name" value="MG2"/>
</dbReference>
<dbReference type="Pfam" id="PF17962">
    <property type="entry name" value="bMG6"/>
    <property type="match status" value="1"/>
</dbReference>
<dbReference type="InterPro" id="IPR011990">
    <property type="entry name" value="TPR-like_helical_dom_sf"/>
</dbReference>
<keyword evidence="2 3" id="KW-0732">Signal</keyword>
<dbReference type="InterPro" id="IPR047565">
    <property type="entry name" value="Alpha-macroglob_thiol-ester_cl"/>
</dbReference>
<dbReference type="RefSeq" id="WP_109950450.1">
    <property type="nucleotide sequence ID" value="NZ_CP029551.1"/>
</dbReference>
<evidence type="ECO:0000313" key="6">
    <source>
        <dbReference type="EMBL" id="AWN35328.1"/>
    </source>
</evidence>
<protein>
    <submittedName>
        <fullName evidence="6">Alpha-2-macroglobulin</fullName>
    </submittedName>
</protein>
<dbReference type="SUPFAM" id="SSF48239">
    <property type="entry name" value="Terpenoid cyclases/Protein prenyltransferases"/>
    <property type="match status" value="1"/>
</dbReference>
<evidence type="ECO:0000313" key="7">
    <source>
        <dbReference type="Proteomes" id="UP000246058"/>
    </source>
</evidence>
<dbReference type="SMART" id="SM01359">
    <property type="entry name" value="A2M_N_2"/>
    <property type="match status" value="1"/>
</dbReference>
<evidence type="ECO:0000256" key="2">
    <source>
        <dbReference type="ARBA" id="ARBA00022729"/>
    </source>
</evidence>
<dbReference type="InterPro" id="IPR049120">
    <property type="entry name" value="A2M_bMG2"/>
</dbReference>
<dbReference type="PANTHER" id="PTHR40094:SF1">
    <property type="entry name" value="UBIQUITIN DOMAIN-CONTAINING PROTEIN"/>
    <property type="match status" value="1"/>
</dbReference>
<dbReference type="Pfam" id="PF07678">
    <property type="entry name" value="TED_complement"/>
    <property type="match status" value="1"/>
</dbReference>
<dbReference type="Pfam" id="PF07703">
    <property type="entry name" value="A2M_BRD"/>
    <property type="match status" value="1"/>
</dbReference>
<dbReference type="Pfam" id="PF21142">
    <property type="entry name" value="A2M_bMG2"/>
    <property type="match status" value="1"/>
</dbReference>
<dbReference type="GO" id="GO:0004866">
    <property type="term" value="F:endopeptidase inhibitor activity"/>
    <property type="evidence" value="ECO:0007669"/>
    <property type="project" value="InterPro"/>
</dbReference>
<dbReference type="InterPro" id="IPR041462">
    <property type="entry name" value="Bact_A2M_MG6"/>
</dbReference>
<dbReference type="Pfam" id="PF11974">
    <property type="entry name" value="bMG3"/>
    <property type="match status" value="1"/>
</dbReference>
<dbReference type="GO" id="GO:0005615">
    <property type="term" value="C:extracellular space"/>
    <property type="evidence" value="ECO:0007669"/>
    <property type="project" value="InterPro"/>
</dbReference>
<evidence type="ECO:0000259" key="4">
    <source>
        <dbReference type="SMART" id="SM01359"/>
    </source>
</evidence>
<dbReference type="Pfam" id="PF17972">
    <property type="entry name" value="bMG5"/>
    <property type="match status" value="1"/>
</dbReference>
<dbReference type="InterPro" id="IPR008930">
    <property type="entry name" value="Terpenoid_cyclase/PrenylTrfase"/>
</dbReference>
<dbReference type="InterPro" id="IPR021868">
    <property type="entry name" value="Alpha_2_Macroglob_MG3"/>
</dbReference>
<dbReference type="CDD" id="cd02891">
    <property type="entry name" value="A2M_like"/>
    <property type="match status" value="1"/>
</dbReference>
<feature type="domain" description="Alpha-2-macroglobulin bait region" evidence="4">
    <location>
        <begin position="890"/>
        <end position="1034"/>
    </location>
</feature>
<sequence length="1761" mass="186172">MARSSRLRHGWALLAGALALAAPVAAQTPPAPAARLAGKAVPKKSFVREDLASAGVRLEAALKDEARGGNRNAAQARRDGEAFVQAGRPAQALPLLAAAVAAEPADPQNWLAYARAADALGNDEQAGTYSERYRRRQAALAAAYTAYLRSSTPQAEARALAFLGEAQGRQSAWRPAIEAYRASLALDDQESVRETYEELRAEHGFRILDYKVDSDAAAPRACFTFSESLAPKTDFAPFVAVAGAANAAVTAEAQQVCVDGLKHGSRYSIVLRQGLPSAVGESLLKAADYEIYVRDRAPQVRFTGRNYVLPRTGQAGVPLLSVNAPKLEVEVLRIGDRGLLPALRSEEFLSQLSGATAQTIADQKGVRVWKGELETAKAELNQEAVTAFPVLQAVGRLEPGLYIMQARPAGTGTEDGDYEQRATQWFVVSDLGLTAFKGRDGVHVFLRSLASADAVADAEIRLVARNNEVLATRRTDKRGYAAFDPGLARGEGGIAPGLVVAQVGDDYGFLDLNLSAFDLTDRGVKGRADAGAVEAYVFPERGVYRSGETVQVTALLRDARGAAIPNLPLTLVVKRPDGVEYRRVQVADQGLGGRALSLPLLSGAQHGTWRIAAYTDPKAPAVGEASFLVEDYVPERLEVDLKPAHPTLRRDEPAEIAVAARYLYGAPGAGLEVSGSVAVLAAQGSGIPGLDGFSVGLDDEPFEATNREIEARATTDASGRTTVTVPVEAPASPRPLEAKVTLAVGEPGGRALSRSVTLPILPAEPVLAIRKGFRELAEGAPATFDVVMAAPDGRRLAQEGVAWTLSRIDRTYQWYRADGRWSFEPVKQVRRLANGTLTLKADEPAKISAPVGFGTYRLEASVPGRPGATASVTFQVGWSGSETADVPDLLDLTLDKGAYAAGDTLRARLNPRFRGRATLTVVGDRVHEVLDVAVPEGGTTVDIPVKAAWGSGAYLVATAYRPLDQAAKRLPGRALGLAWFSVDRAARNLDVSVEAPQKIRPRQDLTLPVRLAGLKAGEEARITVAMVDVGILNLTRYEAPDPTRYFFGQKALGSEIRDVYGYLIDGMQGTQGAIRSGGDGAGGELADSPPTQAPLALYSGVVAVGADGTARVTFPVPAFNGTARVMVTAWSAGRTGQAQADVIVRDPVVLTGTLPRFLNVGDRSRIFVALDNVEGAGGAYTVDLYLSGPVLVGAEAVHSAMRLEAGAKGQLVLPLTAAGPGLARLDLTLSGPGLPGGVGQSFALNIGPGTGPMLRRTVQTLAPGAGLTLSPDLLADILPGTGTVSVAASALPGLDVPALLQALDRYPYGCSEQVVSRAMPLLYVNRLAALDKLALDDKLDERVRESIDRVLARQDSSGGFGLWSAQASNDLWLDAYVTDFLTRARERGFAVPQTAFALALDRLRNAVANTTEVRDGGADLAYAAYVLARNGRPVMGDLRYLADTKIGDFATPLGRAQIAAALALLGDRTRAGKALDSALGALRGARDGRDYRADYGSRLRDGAGLITLAAETGMAREALPPVAAVIGEERAQGRTTSTQENAWLVLAAAGLTKEAESLSFTVDGAPQNGPLARSFRGAALEARPVSVVNTGAAPVQVALGINGNPLAPEPAESRGYTVERTYHRLDGSVVDPARGIRQNDRLVVVLKVTEAKASAARLLLVDRLPAGLEIDNPKLLDADALTGLSFAKSDVAPVHIEFRDDRFVAAYDRTPEQSAFFTVAYTVRAVSPGRYLHPGALVEDMYRPDRYGRTAFGTVEVGAAK</sequence>
<dbReference type="InterPro" id="IPR001599">
    <property type="entry name" value="Macroglobln_a2"/>
</dbReference>
<dbReference type="Gene3D" id="1.50.10.20">
    <property type="match status" value="1"/>
</dbReference>
<evidence type="ECO:0000256" key="1">
    <source>
        <dbReference type="ARBA" id="ARBA00010556"/>
    </source>
</evidence>
<feature type="chain" id="PRO_5016020393" evidence="3">
    <location>
        <begin position="27"/>
        <end position="1761"/>
    </location>
</feature>
<evidence type="ECO:0000256" key="3">
    <source>
        <dbReference type="SAM" id="SignalP"/>
    </source>
</evidence>
<organism evidence="6 7">
    <name type="scientific">Methylobacterium radiodurans</name>
    <dbReference type="NCBI Taxonomy" id="2202828"/>
    <lineage>
        <taxon>Bacteria</taxon>
        <taxon>Pseudomonadati</taxon>
        <taxon>Pseudomonadota</taxon>
        <taxon>Alphaproteobacteria</taxon>
        <taxon>Hyphomicrobiales</taxon>
        <taxon>Methylobacteriaceae</taxon>
        <taxon>Methylobacterium</taxon>
    </lineage>
</organism>
<comment type="similarity">
    <text evidence="1">Belongs to the protease inhibitor I39 (alpha-2-macroglobulin) family. Bacterial alpha-2-macroglobulin subfamily.</text>
</comment>
<dbReference type="Pfam" id="PF17973">
    <property type="entry name" value="bMG10"/>
    <property type="match status" value="1"/>
</dbReference>
<reference evidence="6 7" key="1">
    <citation type="submission" date="2018-05" db="EMBL/GenBank/DDBJ databases">
        <title>Complete Genome Sequence of Methylobacterium sp. 17Sr1-43.</title>
        <authorList>
            <person name="Srinivasan S."/>
        </authorList>
    </citation>
    <scope>NUCLEOTIDE SEQUENCE [LARGE SCALE GENOMIC DNA]</scope>
    <source>
        <strain evidence="6 7">17Sr1-43</strain>
    </source>
</reference>
<dbReference type="SMART" id="SM01419">
    <property type="entry name" value="Thiol-ester_cl"/>
    <property type="match status" value="1"/>
</dbReference>
<dbReference type="InterPro" id="IPR011626">
    <property type="entry name" value="Alpha-macroglobulin_TED"/>
</dbReference>
<dbReference type="EMBL" id="CP029551">
    <property type="protein sequence ID" value="AWN35328.1"/>
    <property type="molecule type" value="Genomic_DNA"/>
</dbReference>
<dbReference type="KEGG" id="meti:DK427_05930"/>
<dbReference type="OrthoDB" id="9767116at2"/>
<accession>A0A2U8VPC8</accession>